<proteinExistence type="predicted"/>
<dbReference type="EMBL" id="PYGK01000006">
    <property type="protein sequence ID" value="PSL29849.1"/>
    <property type="molecule type" value="Genomic_DNA"/>
</dbReference>
<dbReference type="Pfam" id="PF22818">
    <property type="entry name" value="ApeI-like"/>
    <property type="match status" value="1"/>
</dbReference>
<protein>
    <submittedName>
        <fullName evidence="2">3-hydroxyacyl-[acyl-carrier-protein] dehydratase</fullName>
    </submittedName>
</protein>
<dbReference type="Gene3D" id="3.10.129.10">
    <property type="entry name" value="Hotdog Thioesterase"/>
    <property type="match status" value="1"/>
</dbReference>
<dbReference type="GO" id="GO:0016829">
    <property type="term" value="F:lyase activity"/>
    <property type="evidence" value="ECO:0007669"/>
    <property type="project" value="UniProtKB-KW"/>
</dbReference>
<dbReference type="AlphaFoldDB" id="A0A2P8G792"/>
<feature type="domain" description="ApeI dehydratase-like" evidence="1">
    <location>
        <begin position="13"/>
        <end position="92"/>
    </location>
</feature>
<dbReference type="SUPFAM" id="SSF54637">
    <property type="entry name" value="Thioesterase/thiol ester dehydrase-isomerase"/>
    <property type="match status" value="1"/>
</dbReference>
<dbReference type="OrthoDB" id="9772788at2"/>
<sequence length="121" mass="13638">MLAGKLYTLEQEQSAGETATYQVLWNAAHPVFEGHFPGRPVVPGVCMMQTIQELLERLLQKKVLLKKASQMKFLNMIDPTANPKVDISVQYKLQDGEIKVTASLKYESLTFMKFQGTFVDA</sequence>
<dbReference type="Proteomes" id="UP000240978">
    <property type="component" value="Unassembled WGS sequence"/>
</dbReference>
<name>A0A2P8G792_9BACT</name>
<reference evidence="2 3" key="1">
    <citation type="submission" date="2018-03" db="EMBL/GenBank/DDBJ databases">
        <title>Genomic Encyclopedia of Archaeal and Bacterial Type Strains, Phase II (KMG-II): from individual species to whole genera.</title>
        <authorList>
            <person name="Goeker M."/>
        </authorList>
    </citation>
    <scope>NUCLEOTIDE SEQUENCE [LARGE SCALE GENOMIC DNA]</scope>
    <source>
        <strain evidence="2 3">DSM 18107</strain>
    </source>
</reference>
<keyword evidence="3" id="KW-1185">Reference proteome</keyword>
<accession>A0A2P8G792</accession>
<evidence type="ECO:0000313" key="3">
    <source>
        <dbReference type="Proteomes" id="UP000240978"/>
    </source>
</evidence>
<gene>
    <name evidence="2" type="ORF">CLV42_106184</name>
</gene>
<evidence type="ECO:0000259" key="1">
    <source>
        <dbReference type="Pfam" id="PF22818"/>
    </source>
</evidence>
<dbReference type="InterPro" id="IPR054545">
    <property type="entry name" value="ApeI-like"/>
</dbReference>
<evidence type="ECO:0000313" key="2">
    <source>
        <dbReference type="EMBL" id="PSL29849.1"/>
    </source>
</evidence>
<dbReference type="RefSeq" id="WP_106603058.1">
    <property type="nucleotide sequence ID" value="NZ_PYGK01000006.1"/>
</dbReference>
<organism evidence="2 3">
    <name type="scientific">Chitinophaga ginsengisoli</name>
    <dbReference type="NCBI Taxonomy" id="363837"/>
    <lineage>
        <taxon>Bacteria</taxon>
        <taxon>Pseudomonadati</taxon>
        <taxon>Bacteroidota</taxon>
        <taxon>Chitinophagia</taxon>
        <taxon>Chitinophagales</taxon>
        <taxon>Chitinophagaceae</taxon>
        <taxon>Chitinophaga</taxon>
    </lineage>
</organism>
<comment type="caution">
    <text evidence="2">The sequence shown here is derived from an EMBL/GenBank/DDBJ whole genome shotgun (WGS) entry which is preliminary data.</text>
</comment>
<dbReference type="InterPro" id="IPR029069">
    <property type="entry name" value="HotDog_dom_sf"/>
</dbReference>